<evidence type="ECO:0000313" key="2">
    <source>
        <dbReference type="Proteomes" id="UP001383192"/>
    </source>
</evidence>
<name>A0AAW0D477_9AGAR</name>
<protein>
    <submittedName>
        <fullName evidence="1">Uncharacterized protein</fullName>
    </submittedName>
</protein>
<keyword evidence="2" id="KW-1185">Reference proteome</keyword>
<dbReference type="AlphaFoldDB" id="A0AAW0D477"/>
<organism evidence="1 2">
    <name type="scientific">Paramarasmius palmivorus</name>
    <dbReference type="NCBI Taxonomy" id="297713"/>
    <lineage>
        <taxon>Eukaryota</taxon>
        <taxon>Fungi</taxon>
        <taxon>Dikarya</taxon>
        <taxon>Basidiomycota</taxon>
        <taxon>Agaricomycotina</taxon>
        <taxon>Agaricomycetes</taxon>
        <taxon>Agaricomycetidae</taxon>
        <taxon>Agaricales</taxon>
        <taxon>Marasmiineae</taxon>
        <taxon>Marasmiaceae</taxon>
        <taxon>Paramarasmius</taxon>
    </lineage>
</organism>
<comment type="caution">
    <text evidence="1">The sequence shown here is derived from an EMBL/GenBank/DDBJ whole genome shotgun (WGS) entry which is preliminary data.</text>
</comment>
<gene>
    <name evidence="1" type="ORF">VNI00_007159</name>
</gene>
<sequence>MEFFRNRFASNKFWSFVDYELEGSRQGALKAAGGDRQKAERIQKFMTKTLQNHLKTRKPIAYVNLNRSVAERALDANKAPQWQVKLEAAMAFTSATPYESFVYSSDGED</sequence>
<reference evidence="1 2" key="1">
    <citation type="submission" date="2024-01" db="EMBL/GenBank/DDBJ databases">
        <title>A draft genome for a cacao thread blight-causing isolate of Paramarasmius palmivorus.</title>
        <authorList>
            <person name="Baruah I.K."/>
            <person name="Bukari Y."/>
            <person name="Amoako-Attah I."/>
            <person name="Meinhardt L.W."/>
            <person name="Bailey B.A."/>
            <person name="Cohen S.P."/>
        </authorList>
    </citation>
    <scope>NUCLEOTIDE SEQUENCE [LARGE SCALE GENOMIC DNA]</scope>
    <source>
        <strain evidence="1 2">GH-12</strain>
    </source>
</reference>
<accession>A0AAW0D477</accession>
<proteinExistence type="predicted"/>
<dbReference type="EMBL" id="JAYKXP010000023">
    <property type="protein sequence ID" value="KAK7045758.1"/>
    <property type="molecule type" value="Genomic_DNA"/>
</dbReference>
<dbReference type="Proteomes" id="UP001383192">
    <property type="component" value="Unassembled WGS sequence"/>
</dbReference>
<evidence type="ECO:0000313" key="1">
    <source>
        <dbReference type="EMBL" id="KAK7045758.1"/>
    </source>
</evidence>